<dbReference type="CDD" id="cd02663">
    <property type="entry name" value="Peptidase_C19G"/>
    <property type="match status" value="1"/>
</dbReference>
<evidence type="ECO:0000256" key="3">
    <source>
        <dbReference type="ARBA" id="ARBA00012759"/>
    </source>
</evidence>
<dbReference type="InterPro" id="IPR028889">
    <property type="entry name" value="USP"/>
</dbReference>
<protein>
    <recommendedName>
        <fullName evidence="3">ubiquitinyl hydrolase 1</fullName>
        <ecNumber evidence="3">3.4.19.12</ecNumber>
    </recommendedName>
</protein>
<evidence type="ECO:0000256" key="1">
    <source>
        <dbReference type="ARBA" id="ARBA00000707"/>
    </source>
</evidence>
<feature type="region of interest" description="Disordered" evidence="6">
    <location>
        <begin position="1"/>
        <end position="43"/>
    </location>
</feature>
<sequence length="639" mass="69425">MLQWMRGKDAGATAMSSGALTSSTSKSGGLSNANTSSTPPSVAPIPSADFLKDGFTTGPAAVERFYGLENALYFCRPFRECVQHYSYPLSAAILVAKSENIVLPNLNEPLASDTKSRTSVSAINSPISTSGSSLTLPFRQQLERLGAEQNEETLLTTMRDLFTKISSQKKRTGVLKPLNFILKLKKENEIFQGTTQQDAQEFLNYLLNAVSEILLRHKKEYTDKLKLLMPDSFPGAQPAKTNETIDSEEEPKKKYAASTWVHELFEGQLTNETKCLTCETTTNRDEAFLDLSVDISQHTSISTCLRNFSTSETLCAKDKFYCDKCKSLQEAEKRMKIKSLPNILAVHLKRFKYVENLQRFIKLNYRVVFPFELKLFNTSDDAEDSDRLYTLSSVIVHLGIGPHQGHYIALVKSFDHWVLFDDDNVECVDETEISRYFGDLNNPGTGYILLYERVGFDAKNIVEGMKTPGSPGTTDFPSASASVTSPPTPTLPPYSIPSLPPYSIRGSTDDNHHHLQLHPLVQVSAAGQQQGGGGLNIAGGRTSSSGGGGFGRMTADGRSISSPNVAASLTSASGGGGFSGLAAKFKRPSTAMGNNAANNAASVDSHEGDFSTGGVGMTVGKDGDSGSTSSWWKRKNAKE</sequence>
<accession>A0AAD5XDL6</accession>
<keyword evidence="9" id="KW-1185">Reference proteome</keyword>
<keyword evidence="5" id="KW-0378">Hydrolase</keyword>
<dbReference type="PANTHER" id="PTHR24006:SF733">
    <property type="entry name" value="RE52890P"/>
    <property type="match status" value="1"/>
</dbReference>
<evidence type="ECO:0000313" key="8">
    <source>
        <dbReference type="EMBL" id="KAJ3125224.1"/>
    </source>
</evidence>
<dbReference type="PROSITE" id="PS00973">
    <property type="entry name" value="USP_2"/>
    <property type="match status" value="1"/>
</dbReference>
<dbReference type="InterPro" id="IPR001394">
    <property type="entry name" value="Peptidase_C19_UCH"/>
</dbReference>
<dbReference type="GO" id="GO:0004843">
    <property type="term" value="F:cysteine-type deubiquitinase activity"/>
    <property type="evidence" value="ECO:0007669"/>
    <property type="project" value="UniProtKB-EC"/>
</dbReference>
<dbReference type="EMBL" id="JADGJH010000623">
    <property type="protein sequence ID" value="KAJ3125224.1"/>
    <property type="molecule type" value="Genomic_DNA"/>
</dbReference>
<feature type="region of interest" description="Disordered" evidence="6">
    <location>
        <begin position="465"/>
        <end position="494"/>
    </location>
</feature>
<evidence type="ECO:0000259" key="7">
    <source>
        <dbReference type="PROSITE" id="PS50235"/>
    </source>
</evidence>
<dbReference type="SUPFAM" id="SSF54001">
    <property type="entry name" value="Cysteine proteinases"/>
    <property type="match status" value="1"/>
</dbReference>
<feature type="region of interest" description="Disordered" evidence="6">
    <location>
        <begin position="527"/>
        <end position="557"/>
    </location>
</feature>
<dbReference type="Gene3D" id="3.90.70.10">
    <property type="entry name" value="Cysteine proteinases"/>
    <property type="match status" value="1"/>
</dbReference>
<feature type="region of interest" description="Disordered" evidence="6">
    <location>
        <begin position="596"/>
        <end position="639"/>
    </location>
</feature>
<feature type="domain" description="USP" evidence="7">
    <location>
        <begin position="53"/>
        <end position="454"/>
    </location>
</feature>
<dbReference type="Proteomes" id="UP001211907">
    <property type="component" value="Unassembled WGS sequence"/>
</dbReference>
<name>A0AAD5XDL6_9FUNG</name>
<reference evidence="8" key="1">
    <citation type="submission" date="2020-05" db="EMBL/GenBank/DDBJ databases">
        <title>Phylogenomic resolution of chytrid fungi.</title>
        <authorList>
            <person name="Stajich J.E."/>
            <person name="Amses K."/>
            <person name="Simmons R."/>
            <person name="Seto K."/>
            <person name="Myers J."/>
            <person name="Bonds A."/>
            <person name="Quandt C.A."/>
            <person name="Barry K."/>
            <person name="Liu P."/>
            <person name="Grigoriev I."/>
            <person name="Longcore J.E."/>
            <person name="James T.Y."/>
        </authorList>
    </citation>
    <scope>NUCLEOTIDE SEQUENCE</scope>
    <source>
        <strain evidence="8">JEL0513</strain>
    </source>
</reference>
<dbReference type="GO" id="GO:0016579">
    <property type="term" value="P:protein deubiquitination"/>
    <property type="evidence" value="ECO:0007669"/>
    <property type="project" value="InterPro"/>
</dbReference>
<dbReference type="InterPro" id="IPR038765">
    <property type="entry name" value="Papain-like_cys_pep_sf"/>
</dbReference>
<organism evidence="8 9">
    <name type="scientific">Physocladia obscura</name>
    <dbReference type="NCBI Taxonomy" id="109957"/>
    <lineage>
        <taxon>Eukaryota</taxon>
        <taxon>Fungi</taxon>
        <taxon>Fungi incertae sedis</taxon>
        <taxon>Chytridiomycota</taxon>
        <taxon>Chytridiomycota incertae sedis</taxon>
        <taxon>Chytridiomycetes</taxon>
        <taxon>Chytridiales</taxon>
        <taxon>Chytriomycetaceae</taxon>
        <taxon>Physocladia</taxon>
    </lineage>
</organism>
<evidence type="ECO:0000256" key="2">
    <source>
        <dbReference type="ARBA" id="ARBA00009085"/>
    </source>
</evidence>
<dbReference type="GO" id="GO:0006508">
    <property type="term" value="P:proteolysis"/>
    <property type="evidence" value="ECO:0007669"/>
    <property type="project" value="UniProtKB-KW"/>
</dbReference>
<dbReference type="GO" id="GO:0005634">
    <property type="term" value="C:nucleus"/>
    <property type="evidence" value="ECO:0007669"/>
    <property type="project" value="TreeGrafter"/>
</dbReference>
<dbReference type="Pfam" id="PF00443">
    <property type="entry name" value="UCH"/>
    <property type="match status" value="1"/>
</dbReference>
<dbReference type="EC" id="3.4.19.12" evidence="3"/>
<keyword evidence="4" id="KW-0645">Protease</keyword>
<evidence type="ECO:0000256" key="6">
    <source>
        <dbReference type="SAM" id="MobiDB-lite"/>
    </source>
</evidence>
<evidence type="ECO:0000313" key="9">
    <source>
        <dbReference type="Proteomes" id="UP001211907"/>
    </source>
</evidence>
<dbReference type="GO" id="GO:0005829">
    <property type="term" value="C:cytosol"/>
    <property type="evidence" value="ECO:0007669"/>
    <property type="project" value="TreeGrafter"/>
</dbReference>
<comment type="caution">
    <text evidence="8">The sequence shown here is derived from an EMBL/GenBank/DDBJ whole genome shotgun (WGS) entry which is preliminary data.</text>
</comment>
<evidence type="ECO:0000256" key="4">
    <source>
        <dbReference type="ARBA" id="ARBA00022670"/>
    </source>
</evidence>
<feature type="compositionally biased region" description="Low complexity" evidence="6">
    <location>
        <begin position="10"/>
        <end position="31"/>
    </location>
</feature>
<dbReference type="PANTHER" id="PTHR24006">
    <property type="entry name" value="UBIQUITIN CARBOXYL-TERMINAL HYDROLASE"/>
    <property type="match status" value="1"/>
</dbReference>
<dbReference type="PROSITE" id="PS50235">
    <property type="entry name" value="USP_3"/>
    <property type="match status" value="1"/>
</dbReference>
<gene>
    <name evidence="8" type="ORF">HK100_010924</name>
</gene>
<dbReference type="InterPro" id="IPR050164">
    <property type="entry name" value="Peptidase_C19"/>
</dbReference>
<comment type="similarity">
    <text evidence="2">Belongs to the peptidase C19 family.</text>
</comment>
<proteinExistence type="inferred from homology"/>
<comment type="catalytic activity">
    <reaction evidence="1">
        <text>Thiol-dependent hydrolysis of ester, thioester, amide, peptide and isopeptide bonds formed by the C-terminal Gly of ubiquitin (a 76-residue protein attached to proteins as an intracellular targeting signal).</text>
        <dbReference type="EC" id="3.4.19.12"/>
    </reaction>
</comment>
<evidence type="ECO:0000256" key="5">
    <source>
        <dbReference type="ARBA" id="ARBA00022801"/>
    </source>
</evidence>
<dbReference type="AlphaFoldDB" id="A0AAD5XDL6"/>
<dbReference type="InterPro" id="IPR018200">
    <property type="entry name" value="USP_CS"/>
</dbReference>